<dbReference type="InterPro" id="IPR039447">
    <property type="entry name" value="UreH-like_TM_dom"/>
</dbReference>
<keyword evidence="4" id="KW-1185">Reference proteome</keyword>
<dbReference type="STRING" id="2340.JV46_08340"/>
<feature type="transmembrane region" description="Helical" evidence="1">
    <location>
        <begin position="15"/>
        <end position="40"/>
    </location>
</feature>
<feature type="transmembrane region" description="Helical" evidence="1">
    <location>
        <begin position="189"/>
        <end position="207"/>
    </location>
</feature>
<feature type="transmembrane region" description="Helical" evidence="1">
    <location>
        <begin position="151"/>
        <end position="177"/>
    </location>
</feature>
<dbReference type="Proteomes" id="UP000030856">
    <property type="component" value="Unassembled WGS sequence"/>
</dbReference>
<organism evidence="3 4">
    <name type="scientific">Solemya velum gill symbiont</name>
    <dbReference type="NCBI Taxonomy" id="2340"/>
    <lineage>
        <taxon>Bacteria</taxon>
        <taxon>Pseudomonadati</taxon>
        <taxon>Pseudomonadota</taxon>
        <taxon>Gammaproteobacteria</taxon>
        <taxon>sulfur-oxidizing symbionts</taxon>
    </lineage>
</organism>
<feature type="domain" description="Urease accessory protein UreH-like transmembrane" evidence="2">
    <location>
        <begin position="15"/>
        <end position="206"/>
    </location>
</feature>
<feature type="transmembrane region" description="Helical" evidence="1">
    <location>
        <begin position="87"/>
        <end position="104"/>
    </location>
</feature>
<evidence type="ECO:0000256" key="1">
    <source>
        <dbReference type="SAM" id="Phobius"/>
    </source>
</evidence>
<name>A0A0B0HBR0_SOVGS</name>
<keyword evidence="1" id="KW-1133">Transmembrane helix</keyword>
<dbReference type="Pfam" id="PF13386">
    <property type="entry name" value="DsbD_2"/>
    <property type="match status" value="1"/>
</dbReference>
<gene>
    <name evidence="3" type="ORF">JV46_08340</name>
</gene>
<dbReference type="EMBL" id="JRAA01000002">
    <property type="protein sequence ID" value="KHF24846.1"/>
    <property type="molecule type" value="Genomic_DNA"/>
</dbReference>
<evidence type="ECO:0000259" key="2">
    <source>
        <dbReference type="Pfam" id="PF13386"/>
    </source>
</evidence>
<dbReference type="AlphaFoldDB" id="A0A0B0HBR0"/>
<protein>
    <recommendedName>
        <fullName evidence="2">Urease accessory protein UreH-like transmembrane domain-containing protein</fullName>
    </recommendedName>
</protein>
<reference evidence="3 4" key="1">
    <citation type="journal article" date="2014" name="BMC Genomics">
        <title>The genome of the intracellular bacterium of the coastal bivalve, Solemya velum: a blueprint for thriving in and out of symbiosis.</title>
        <authorList>
            <person name="Dmytrenko O."/>
            <person name="Russell S.L."/>
            <person name="Loo W.T."/>
            <person name="Fontanez K.M."/>
            <person name="Liao L."/>
            <person name="Roeselers G."/>
            <person name="Sharma R."/>
            <person name="Stewart F.J."/>
            <person name="Newton I.L."/>
            <person name="Woyke T."/>
            <person name="Wu D."/>
            <person name="Lang J.M."/>
            <person name="Eisen J.A."/>
            <person name="Cavanaugh C.M."/>
        </authorList>
    </citation>
    <scope>NUCLEOTIDE SEQUENCE [LARGE SCALE GENOMIC DNA]</scope>
    <source>
        <strain evidence="3 4">WH</strain>
    </source>
</reference>
<dbReference type="RefSeq" id="WP_043117073.1">
    <property type="nucleotide sequence ID" value="NZ_JRAA01000002.1"/>
</dbReference>
<feature type="transmembrane region" description="Helical" evidence="1">
    <location>
        <begin position="125"/>
        <end position="145"/>
    </location>
</feature>
<dbReference type="eggNOG" id="COG4232">
    <property type="taxonomic scope" value="Bacteria"/>
</dbReference>
<evidence type="ECO:0000313" key="4">
    <source>
        <dbReference type="Proteomes" id="UP000030856"/>
    </source>
</evidence>
<dbReference type="OrthoDB" id="5294350at2"/>
<feature type="transmembrane region" description="Helical" evidence="1">
    <location>
        <begin position="61"/>
        <end position="81"/>
    </location>
</feature>
<keyword evidence="1" id="KW-0472">Membrane</keyword>
<sequence>MTGFESLDQFGWASVWLLGLSVGFTTCTAVCLPFLGTWALGQGQGGAAAARDTAVFAAGKIAAYAVLGGAAGLVGEALLYWLKGDVGHWLIALTAIFSGIWLVLPRQAHRRCGMSRNQRLSPFSMGFALSFTPCAPLAALLAASASTGDLLVGAVYGTLFGLGAALTPLFIVIPLLGKLGLKLQQDKPWMGQWLLWMGGAVLILIGLRRLQLIF</sequence>
<comment type="caution">
    <text evidence="3">The sequence shown here is derived from an EMBL/GenBank/DDBJ whole genome shotgun (WGS) entry which is preliminary data.</text>
</comment>
<keyword evidence="1" id="KW-0812">Transmembrane</keyword>
<evidence type="ECO:0000313" key="3">
    <source>
        <dbReference type="EMBL" id="KHF24846.1"/>
    </source>
</evidence>
<accession>A0A0B0HBR0</accession>
<proteinExistence type="predicted"/>